<dbReference type="GO" id="GO:0030170">
    <property type="term" value="F:pyridoxal phosphate binding"/>
    <property type="evidence" value="ECO:0007669"/>
    <property type="project" value="InterPro"/>
</dbReference>
<reference evidence="7 8" key="1">
    <citation type="submission" date="2019-05" db="EMBL/GenBank/DDBJ databases">
        <title>Genome sequences of Thalassotalea litorea 1K03283.</title>
        <authorList>
            <person name="Zhang D."/>
        </authorList>
    </citation>
    <scope>NUCLEOTIDE SEQUENCE [LARGE SCALE GENOMIC DNA]</scope>
    <source>
        <strain evidence="7 8">MCCC 1K03283</strain>
    </source>
</reference>
<name>A0A5R9IBD1_9GAMM</name>
<keyword evidence="5 6" id="KW-0663">Pyridoxal phosphate</keyword>
<dbReference type="CDD" id="cd00610">
    <property type="entry name" value="OAT_like"/>
    <property type="match status" value="1"/>
</dbReference>
<dbReference type="InterPro" id="IPR049704">
    <property type="entry name" value="Aminotrans_3_PPA_site"/>
</dbReference>
<dbReference type="Gene3D" id="3.40.640.10">
    <property type="entry name" value="Type I PLP-dependent aspartate aminotransferase-like (Major domain)"/>
    <property type="match status" value="1"/>
</dbReference>
<dbReference type="AlphaFoldDB" id="A0A5R9IBD1"/>
<dbReference type="InterPro" id="IPR005814">
    <property type="entry name" value="Aminotrans_3"/>
</dbReference>
<sequence>MQSELQQLNNAHHLQPFSDNKALAKSGPRIIERAQGVYFYDSNGNKFLDGMAGLWCVNLGYGRKELADVAHQQMNQLPYYNLFFQTTTTPTTKLASKIAELAPAHMNRVFFTGSGSEANDTNFRMVRRYWDLKGQPNKKTFISRANAYHGSTVAGASLGGMDYMHKQGDLPIPGIVHVDQPYWFGEGQDMSEDDFGIKAAQSLEQKILEIGEENVAAFIAEPFQGAGGVIIPPKTYWTEIKRILAKYDILFILDEVIAGFGRTGEWFACQYFDLKPDLITIAKGMSSGYQPIGGVIVSDKVADVLIEEGGDFNHGFTYSGHPVAAAVALKNIEILEQERIVERVKNEISPYLQKRWQELADHPLVGEARGLGMVAAIELVKDKSTNERLEADCKGGGICRDFAVANGLVMRPCGDTMIISPPLVITKDEIDELISKAKKTLDDTANFYGISTTDSDK</sequence>
<dbReference type="RefSeq" id="WP_138321665.1">
    <property type="nucleotide sequence ID" value="NZ_VCBC01000023.1"/>
</dbReference>
<evidence type="ECO:0000256" key="2">
    <source>
        <dbReference type="ARBA" id="ARBA00008954"/>
    </source>
</evidence>
<dbReference type="InterPro" id="IPR015421">
    <property type="entry name" value="PyrdxlP-dep_Trfase_major"/>
</dbReference>
<dbReference type="FunFam" id="3.40.640.10:FF:000014">
    <property type="entry name" value="Adenosylmethionine-8-amino-7-oxononanoate aminotransferase, probable"/>
    <property type="match status" value="1"/>
</dbReference>
<dbReference type="NCBIfam" id="NF004767">
    <property type="entry name" value="PRK06105.1"/>
    <property type="match status" value="1"/>
</dbReference>
<evidence type="ECO:0000256" key="1">
    <source>
        <dbReference type="ARBA" id="ARBA00001933"/>
    </source>
</evidence>
<dbReference type="Proteomes" id="UP000307790">
    <property type="component" value="Unassembled WGS sequence"/>
</dbReference>
<proteinExistence type="inferred from homology"/>
<dbReference type="PANTHER" id="PTHR43094">
    <property type="entry name" value="AMINOTRANSFERASE"/>
    <property type="match status" value="1"/>
</dbReference>
<comment type="similarity">
    <text evidence="2 6">Belongs to the class-III pyridoxal-phosphate-dependent aminotransferase family.</text>
</comment>
<keyword evidence="8" id="KW-1185">Reference proteome</keyword>
<dbReference type="InterPro" id="IPR015422">
    <property type="entry name" value="PyrdxlP-dep_Trfase_small"/>
</dbReference>
<evidence type="ECO:0000256" key="3">
    <source>
        <dbReference type="ARBA" id="ARBA00022576"/>
    </source>
</evidence>
<dbReference type="EMBL" id="VCBC01000023">
    <property type="protein sequence ID" value="TLU59926.1"/>
    <property type="molecule type" value="Genomic_DNA"/>
</dbReference>
<dbReference type="SUPFAM" id="SSF53383">
    <property type="entry name" value="PLP-dependent transferases"/>
    <property type="match status" value="1"/>
</dbReference>
<dbReference type="InterPro" id="IPR015424">
    <property type="entry name" value="PyrdxlP-dep_Trfase"/>
</dbReference>
<dbReference type="PIRSF" id="PIRSF000521">
    <property type="entry name" value="Transaminase_4ab_Lys_Orn"/>
    <property type="match status" value="1"/>
</dbReference>
<protein>
    <submittedName>
        <fullName evidence="7">Aspartate aminotransferase family protein</fullName>
    </submittedName>
</protein>
<evidence type="ECO:0000313" key="8">
    <source>
        <dbReference type="Proteomes" id="UP000307790"/>
    </source>
</evidence>
<comment type="caution">
    <text evidence="7">The sequence shown here is derived from an EMBL/GenBank/DDBJ whole genome shotgun (WGS) entry which is preliminary data.</text>
</comment>
<organism evidence="7 8">
    <name type="scientific">Thalassotalea litorea</name>
    <dbReference type="NCBI Taxonomy" id="2020715"/>
    <lineage>
        <taxon>Bacteria</taxon>
        <taxon>Pseudomonadati</taxon>
        <taxon>Pseudomonadota</taxon>
        <taxon>Gammaproteobacteria</taxon>
        <taxon>Alteromonadales</taxon>
        <taxon>Colwelliaceae</taxon>
        <taxon>Thalassotalea</taxon>
    </lineage>
</organism>
<evidence type="ECO:0000313" key="7">
    <source>
        <dbReference type="EMBL" id="TLU59926.1"/>
    </source>
</evidence>
<gene>
    <name evidence="7" type="ORF">FE810_16425</name>
</gene>
<keyword evidence="3 7" id="KW-0032">Aminotransferase</keyword>
<dbReference type="OrthoDB" id="9801052at2"/>
<accession>A0A5R9IBD1</accession>
<evidence type="ECO:0000256" key="4">
    <source>
        <dbReference type="ARBA" id="ARBA00022679"/>
    </source>
</evidence>
<dbReference type="PROSITE" id="PS00600">
    <property type="entry name" value="AA_TRANSFER_CLASS_3"/>
    <property type="match status" value="1"/>
</dbReference>
<dbReference type="Pfam" id="PF00202">
    <property type="entry name" value="Aminotran_3"/>
    <property type="match status" value="1"/>
</dbReference>
<evidence type="ECO:0000256" key="5">
    <source>
        <dbReference type="ARBA" id="ARBA00022898"/>
    </source>
</evidence>
<dbReference type="Gene3D" id="3.90.1150.10">
    <property type="entry name" value="Aspartate Aminotransferase, domain 1"/>
    <property type="match status" value="1"/>
</dbReference>
<evidence type="ECO:0000256" key="6">
    <source>
        <dbReference type="RuleBase" id="RU003560"/>
    </source>
</evidence>
<dbReference type="GO" id="GO:0005829">
    <property type="term" value="C:cytosol"/>
    <property type="evidence" value="ECO:0007669"/>
    <property type="project" value="TreeGrafter"/>
</dbReference>
<dbReference type="GO" id="GO:0008483">
    <property type="term" value="F:transaminase activity"/>
    <property type="evidence" value="ECO:0007669"/>
    <property type="project" value="UniProtKB-KW"/>
</dbReference>
<comment type="cofactor">
    <cofactor evidence="1">
        <name>pyridoxal 5'-phosphate</name>
        <dbReference type="ChEBI" id="CHEBI:597326"/>
    </cofactor>
</comment>
<keyword evidence="4 7" id="KW-0808">Transferase</keyword>
<dbReference type="NCBIfam" id="NF005682">
    <property type="entry name" value="PRK07480.1"/>
    <property type="match status" value="1"/>
</dbReference>
<dbReference type="PANTHER" id="PTHR43094:SF1">
    <property type="entry name" value="AMINOTRANSFERASE CLASS-III"/>
    <property type="match status" value="1"/>
</dbReference>